<proteinExistence type="inferred from homology"/>
<keyword evidence="3" id="KW-0378">Hydrolase</keyword>
<dbReference type="Pfam" id="PF02720">
    <property type="entry name" value="DUF222"/>
    <property type="match status" value="1"/>
</dbReference>
<dbReference type="Gene3D" id="1.10.30.50">
    <property type="match status" value="1"/>
</dbReference>
<protein>
    <submittedName>
        <fullName evidence="3">HNH endonuclease</fullName>
    </submittedName>
</protein>
<gene>
    <name evidence="3" type="ORF">FNL38_104206</name>
</gene>
<dbReference type="GO" id="GO:0008270">
    <property type="term" value="F:zinc ion binding"/>
    <property type="evidence" value="ECO:0007669"/>
    <property type="project" value="InterPro"/>
</dbReference>
<dbReference type="SMART" id="SM00507">
    <property type="entry name" value="HNHc"/>
    <property type="match status" value="1"/>
</dbReference>
<comment type="caution">
    <text evidence="3">The sequence shown here is derived from an EMBL/GenBank/DDBJ whole genome shotgun (WGS) entry which is preliminary data.</text>
</comment>
<sequence length="412" mass="45251">MDSREAWQYDGEGLKTEVLDLARARHEMQSRMVVMITEMFTRDTLGGKGFRAIAQWLHLSTNLEIGECSQLVGLARLFMLEPVVGQSFHDGDIDALKARQVAHFCQHPPKNMSLADVEKARDILLTLASKKVTDCDSVRAAIRRIQKQYGNRADGVPAGEDSELNEFYASRGLYGRVSVKGDLDAVNGARLIALLSALSAPTPEKDGVKDGRTLALRRADGFCEMLRRYEAAGLGPVEGGVKPHLTITATAKDMTDLQALKDMLPSTEELGYAITNWAGPIGLDTARMLACDCEVTRILLDSNGVPLNHGMKARLASVPQRRALTVRDGGCAFPGCGTPPGWCDAHHLIHWLDDGPTDLDNLILLCGHHHRMMHHTEWRVDIGDDRKTRFYPPMSVDPYQVPVPGNTPPTAA</sequence>
<reference evidence="3" key="1">
    <citation type="submission" date="2019-07" db="EMBL/GenBank/DDBJ databases">
        <title>Genomic Encyclopedia of Type Strains, Phase IV (KMG-IV): sequencing the most valuable type-strain genomes for metagenomic binning, comparative biology and taxonomic classification.</title>
        <authorList>
            <person name="Goeker M."/>
        </authorList>
    </citation>
    <scope>NUCLEOTIDE SEQUENCE</scope>
    <source>
        <strain evidence="3">DSM 44596</strain>
    </source>
</reference>
<dbReference type="InterPro" id="IPR002711">
    <property type="entry name" value="HNH"/>
</dbReference>
<evidence type="ECO:0000256" key="1">
    <source>
        <dbReference type="ARBA" id="ARBA00023450"/>
    </source>
</evidence>
<evidence type="ECO:0000259" key="2">
    <source>
        <dbReference type="SMART" id="SM00507"/>
    </source>
</evidence>
<feature type="domain" description="HNH nuclease" evidence="2">
    <location>
        <begin position="319"/>
        <end position="371"/>
    </location>
</feature>
<dbReference type="InterPro" id="IPR003870">
    <property type="entry name" value="DUF222"/>
</dbReference>
<name>A0A652YPU7_NOCGL</name>
<dbReference type="AlphaFoldDB" id="A0A652YPU7"/>
<dbReference type="EMBL" id="VNIQ01000004">
    <property type="protein sequence ID" value="TYQ03838.1"/>
    <property type="molecule type" value="Genomic_DNA"/>
</dbReference>
<keyword evidence="3" id="KW-0255">Endonuclease</keyword>
<dbReference type="CDD" id="cd00085">
    <property type="entry name" value="HNHc"/>
    <property type="match status" value="1"/>
</dbReference>
<evidence type="ECO:0000313" key="3">
    <source>
        <dbReference type="EMBL" id="TYQ03838.1"/>
    </source>
</evidence>
<organism evidence="3">
    <name type="scientific">Nocardia globerula</name>
    <dbReference type="NCBI Taxonomy" id="1818"/>
    <lineage>
        <taxon>Bacteria</taxon>
        <taxon>Bacillati</taxon>
        <taxon>Actinomycetota</taxon>
        <taxon>Actinomycetes</taxon>
        <taxon>Mycobacteriales</taxon>
        <taxon>Nocardiaceae</taxon>
        <taxon>Nocardia</taxon>
    </lineage>
</organism>
<comment type="similarity">
    <text evidence="1">Belongs to the Rv1128c/1148c/1588c/1702c/1945/3466 family.</text>
</comment>
<keyword evidence="3" id="KW-0540">Nuclease</keyword>
<dbReference type="Pfam" id="PF01844">
    <property type="entry name" value="HNH"/>
    <property type="match status" value="1"/>
</dbReference>
<dbReference type="GO" id="GO:0004519">
    <property type="term" value="F:endonuclease activity"/>
    <property type="evidence" value="ECO:0007669"/>
    <property type="project" value="UniProtKB-KW"/>
</dbReference>
<accession>A0A652YPU7</accession>
<dbReference type="InterPro" id="IPR003615">
    <property type="entry name" value="HNH_nuc"/>
</dbReference>
<dbReference type="GO" id="GO:0003676">
    <property type="term" value="F:nucleic acid binding"/>
    <property type="evidence" value="ECO:0007669"/>
    <property type="project" value="InterPro"/>
</dbReference>